<keyword evidence="3" id="KW-0997">Cell inner membrane</keyword>
<evidence type="ECO:0000256" key="2">
    <source>
        <dbReference type="ARBA" id="ARBA00022475"/>
    </source>
</evidence>
<dbReference type="Gene3D" id="1.10.4030.10">
    <property type="entry name" value="Porin chaperone SurA, peptide-binding domain"/>
    <property type="match status" value="1"/>
</dbReference>
<dbReference type="PANTHER" id="PTHR47529:SF1">
    <property type="entry name" value="PERIPLASMIC CHAPERONE PPID"/>
    <property type="match status" value="1"/>
</dbReference>
<dbReference type="GO" id="GO:0005886">
    <property type="term" value="C:plasma membrane"/>
    <property type="evidence" value="ECO:0007669"/>
    <property type="project" value="UniProtKB-SubCell"/>
</dbReference>
<dbReference type="InterPro" id="IPR052029">
    <property type="entry name" value="PpiD_chaperone"/>
</dbReference>
<keyword evidence="2" id="KW-1003">Cell membrane</keyword>
<dbReference type="InterPro" id="IPR027304">
    <property type="entry name" value="Trigger_fact/SurA_dom_sf"/>
</dbReference>
<comment type="caution">
    <text evidence="14">The sequence shown here is derived from an EMBL/GenBank/DDBJ whole genome shotgun (WGS) entry which is preliminary data.</text>
</comment>
<dbReference type="Pfam" id="PF13623">
    <property type="entry name" value="SurA_N_2"/>
    <property type="match status" value="1"/>
</dbReference>
<keyword evidence="11" id="KW-0697">Rotamase</keyword>
<name>A0A1V4QGR5_UNCW3</name>
<feature type="transmembrane region" description="Helical" evidence="12">
    <location>
        <begin position="12"/>
        <end position="30"/>
    </location>
</feature>
<keyword evidence="6 12" id="KW-0472">Membrane</keyword>
<dbReference type="Gene3D" id="3.10.50.40">
    <property type="match status" value="1"/>
</dbReference>
<evidence type="ECO:0000256" key="4">
    <source>
        <dbReference type="ARBA" id="ARBA00022692"/>
    </source>
</evidence>
<evidence type="ECO:0000256" key="3">
    <source>
        <dbReference type="ARBA" id="ARBA00022519"/>
    </source>
</evidence>
<dbReference type="SUPFAM" id="SSF109998">
    <property type="entry name" value="Triger factor/SurA peptide-binding domain-like"/>
    <property type="match status" value="1"/>
</dbReference>
<comment type="similarity">
    <text evidence="8">Belongs to the PpiD chaperone family.</text>
</comment>
<evidence type="ECO:0000256" key="9">
    <source>
        <dbReference type="ARBA" id="ARBA00040743"/>
    </source>
</evidence>
<evidence type="ECO:0000256" key="6">
    <source>
        <dbReference type="ARBA" id="ARBA00023136"/>
    </source>
</evidence>
<dbReference type="SUPFAM" id="SSF54534">
    <property type="entry name" value="FKBP-like"/>
    <property type="match status" value="1"/>
</dbReference>
<evidence type="ECO:0000256" key="11">
    <source>
        <dbReference type="PROSITE-ProRule" id="PRU00278"/>
    </source>
</evidence>
<evidence type="ECO:0000256" key="1">
    <source>
        <dbReference type="ARBA" id="ARBA00004382"/>
    </source>
</evidence>
<evidence type="ECO:0000313" key="15">
    <source>
        <dbReference type="Proteomes" id="UP000191663"/>
    </source>
</evidence>
<reference evidence="15" key="1">
    <citation type="submission" date="2017-01" db="EMBL/GenBank/DDBJ databases">
        <title>Novel pathways for hydrocarbon cycling and metabolic interdependencies in hydrothermal sediment communities.</title>
        <authorList>
            <person name="Dombrowski N."/>
            <person name="Seitz K."/>
            <person name="Teske A."/>
            <person name="Baker B."/>
        </authorList>
    </citation>
    <scope>NUCLEOTIDE SEQUENCE [LARGE SCALE GENOMIC DNA]</scope>
</reference>
<dbReference type="GO" id="GO:0003755">
    <property type="term" value="F:peptidyl-prolyl cis-trans isomerase activity"/>
    <property type="evidence" value="ECO:0007669"/>
    <property type="project" value="UniProtKB-KW"/>
</dbReference>
<dbReference type="Proteomes" id="UP000191663">
    <property type="component" value="Unassembled WGS sequence"/>
</dbReference>
<evidence type="ECO:0000259" key="13">
    <source>
        <dbReference type="PROSITE" id="PS50198"/>
    </source>
</evidence>
<accession>A0A1V4QGR5</accession>
<evidence type="ECO:0000256" key="7">
    <source>
        <dbReference type="ARBA" id="ARBA00023186"/>
    </source>
</evidence>
<organism evidence="14 15">
    <name type="scientific">candidate division WOR-3 bacterium 4484_100</name>
    <dbReference type="NCBI Taxonomy" id="1936077"/>
    <lineage>
        <taxon>Bacteria</taxon>
        <taxon>Bacteria division WOR-3</taxon>
    </lineage>
</organism>
<evidence type="ECO:0000256" key="5">
    <source>
        <dbReference type="ARBA" id="ARBA00022989"/>
    </source>
</evidence>
<evidence type="ECO:0000256" key="12">
    <source>
        <dbReference type="SAM" id="Phobius"/>
    </source>
</evidence>
<evidence type="ECO:0000256" key="8">
    <source>
        <dbReference type="ARBA" id="ARBA00038408"/>
    </source>
</evidence>
<dbReference type="InterPro" id="IPR046357">
    <property type="entry name" value="PPIase_dom_sf"/>
</dbReference>
<dbReference type="Pfam" id="PF13145">
    <property type="entry name" value="Rotamase_2"/>
    <property type="match status" value="1"/>
</dbReference>
<gene>
    <name evidence="14" type="ORF">BXT86_00625</name>
</gene>
<dbReference type="PROSITE" id="PS50198">
    <property type="entry name" value="PPIC_PPIASE_2"/>
    <property type="match status" value="1"/>
</dbReference>
<dbReference type="AlphaFoldDB" id="A0A1V4QGR5"/>
<comment type="subcellular location">
    <subcellularLocation>
        <location evidence="1">Cell inner membrane</location>
        <topology evidence="1">Single-pass type II membrane protein</topology>
        <orientation evidence="1">Periplasmic side</orientation>
    </subcellularLocation>
</comment>
<keyword evidence="4 12" id="KW-0812">Transmembrane</keyword>
<evidence type="ECO:0000313" key="14">
    <source>
        <dbReference type="EMBL" id="OPX18550.1"/>
    </source>
</evidence>
<dbReference type="PANTHER" id="PTHR47529">
    <property type="entry name" value="PEPTIDYL-PROLYL CIS-TRANS ISOMERASE D"/>
    <property type="match status" value="1"/>
</dbReference>
<feature type="domain" description="PpiC" evidence="13">
    <location>
        <begin position="223"/>
        <end position="318"/>
    </location>
</feature>
<keyword evidence="7" id="KW-0143">Chaperone</keyword>
<sequence length="568" mass="66211">MMQQLRKKTRLILFIALAGFALLIFFNWGLNVTGRRGMRSKNIAKIDGITISYQDYINYVRNKENSQKGITRDEIWSMLIDDIMWSRLLQKERISVTDEEIWAIIKNNPPPEIYNSEYMKDENGKFDWNKYYQLLKAPQSIQWLYQYEQQLRSELPKEKARTILTTLGWVSPFEDSILLLWQNTKYDFSFINIALYKMHSRVNIDDTKIENYYKKHKKEFVIPEKRILKYVYFPRRPSSADTTEARERLEDFLAELKLGEDFLKLAKDVSDDTLVEYRFEKESLVKPYLLKVYKSLKDGEVSGIFKGAHGFEVIKRVHKGLFYRVKANIEVSATTVDDIYDRINAFKESAKEIGFDSTAIDFEIPVRQTIPFTADGVDFPVNNKKKLKDFTFHAGPKDIGGPFSSIGGYYLFALDSIIPAKELTLEDARPRIKARLENKVLKDNLKQYMAELYDQLNTGKTMAELSKTDTLISYQSGIKDQTLVQIATAYGEEFAGVVASLNENEISPPLVTDWAGYIIRCDRKIITPVDSNMVRLLQYKRQERLNLITQELFTPEEIEDNRDDFFLQ</sequence>
<dbReference type="EMBL" id="MUKB01000008">
    <property type="protein sequence ID" value="OPX18550.1"/>
    <property type="molecule type" value="Genomic_DNA"/>
</dbReference>
<proteinExistence type="inferred from homology"/>
<keyword evidence="5 12" id="KW-1133">Transmembrane helix</keyword>
<protein>
    <recommendedName>
        <fullName evidence="9">Periplasmic chaperone PpiD</fullName>
    </recommendedName>
    <alternativeName>
        <fullName evidence="10">Periplasmic folding chaperone</fullName>
    </alternativeName>
</protein>
<dbReference type="InterPro" id="IPR000297">
    <property type="entry name" value="PPIase_PpiC"/>
</dbReference>
<keyword evidence="11" id="KW-0413">Isomerase</keyword>
<evidence type="ECO:0000256" key="10">
    <source>
        <dbReference type="ARBA" id="ARBA00042775"/>
    </source>
</evidence>